<evidence type="ECO:0000313" key="4">
    <source>
        <dbReference type="Proteomes" id="UP000002899"/>
    </source>
</evidence>
<feature type="compositionally biased region" description="Polar residues" evidence="1">
    <location>
        <begin position="288"/>
        <end position="298"/>
    </location>
</feature>
<protein>
    <submittedName>
        <fullName evidence="3">Protein FAM63A</fullName>
    </submittedName>
</protein>
<feature type="domain" description="MINDY deubiquitinase" evidence="2">
    <location>
        <begin position="3"/>
        <end position="250"/>
    </location>
</feature>
<dbReference type="KEGG" id="bmic:BMR1_01G03140"/>
<dbReference type="RefSeq" id="XP_021337547.1">
    <property type="nucleotide sequence ID" value="XM_021482963.1"/>
</dbReference>
<dbReference type="Proteomes" id="UP000002899">
    <property type="component" value="Chromosome I"/>
</dbReference>
<dbReference type="VEuPathDB" id="PiroplasmaDB:BMR1_01G03140"/>
<dbReference type="GO" id="GO:1990380">
    <property type="term" value="F:K48-linked deubiquitinase activity"/>
    <property type="evidence" value="ECO:0007669"/>
    <property type="project" value="InterPro"/>
</dbReference>
<name>A0A1N6LX41_BABMR</name>
<evidence type="ECO:0000259" key="2">
    <source>
        <dbReference type="Pfam" id="PF04424"/>
    </source>
</evidence>
<proteinExistence type="predicted"/>
<dbReference type="PANTHER" id="PTHR18063:SF6">
    <property type="entry name" value="UBIQUITIN CARBOXYL-TERMINAL HYDROLASE"/>
    <property type="match status" value="1"/>
</dbReference>
<dbReference type="InterPro" id="IPR033979">
    <property type="entry name" value="MINDY_domain"/>
</dbReference>
<reference evidence="3 4" key="1">
    <citation type="journal article" date="2012" name="Nucleic Acids Res.">
        <title>Sequencing of the smallest Apicomplexan genome from the human pathogen Babesia microti.</title>
        <authorList>
            <person name="Cornillot E."/>
            <person name="Hadj-Kaddour K."/>
            <person name="Dassouli A."/>
            <person name="Noel B."/>
            <person name="Ranwez V."/>
            <person name="Vacherie B."/>
            <person name="Augagneur Y."/>
            <person name="Bres V."/>
            <person name="Duclos A."/>
            <person name="Randazzo S."/>
            <person name="Carcy B."/>
            <person name="Debierre-Grockiego F."/>
            <person name="Delbecq S."/>
            <person name="Moubri-Menage K."/>
            <person name="Shams-Eldin H."/>
            <person name="Usmani-Brown S."/>
            <person name="Bringaud F."/>
            <person name="Wincker P."/>
            <person name="Vivares C.P."/>
            <person name="Schwarz R.T."/>
            <person name="Schetters T.P."/>
            <person name="Krause P.J."/>
            <person name="Gorenflot A."/>
            <person name="Berry V."/>
            <person name="Barbe V."/>
            <person name="Ben Mamoun C."/>
        </authorList>
    </citation>
    <scope>NUCLEOTIDE SEQUENCE [LARGE SCALE GENOMIC DNA]</scope>
    <source>
        <strain evidence="3 4">RI</strain>
    </source>
</reference>
<dbReference type="GeneID" id="24423703"/>
<dbReference type="PANTHER" id="PTHR18063">
    <property type="entry name" value="NF-E2 INDUCIBLE PROTEIN"/>
    <property type="match status" value="1"/>
</dbReference>
<dbReference type="Pfam" id="PF04424">
    <property type="entry name" value="MINDY_DUB"/>
    <property type="match status" value="1"/>
</dbReference>
<feature type="compositionally biased region" description="Basic residues" evidence="1">
    <location>
        <begin position="299"/>
        <end position="309"/>
    </location>
</feature>
<gene>
    <name evidence="3" type="ORF">BMR1_01G03140</name>
</gene>
<reference evidence="3 4" key="3">
    <citation type="journal article" date="2016" name="Sci. Rep.">
        <title>Genome-wide diversity and gene expression profiling of Babesia microti isolates identify polymorphic genes that mediate host-pathogen interactions.</title>
        <authorList>
            <person name="Silva J.C."/>
            <person name="Cornillot E."/>
            <person name="McCracken C."/>
            <person name="Usmani-Brown S."/>
            <person name="Dwivedi A."/>
            <person name="Ifeonu O.O."/>
            <person name="Crabtree J."/>
            <person name="Gotia H.T."/>
            <person name="Virji A.Z."/>
            <person name="Reynes C."/>
            <person name="Colinge J."/>
            <person name="Kumar V."/>
            <person name="Lawres L."/>
            <person name="Pazzi J.E."/>
            <person name="Pablo J.V."/>
            <person name="Hung C."/>
            <person name="Brancato J."/>
            <person name="Kumari P."/>
            <person name="Orvis J."/>
            <person name="Tretina K."/>
            <person name="Chibucos M."/>
            <person name="Ott S."/>
            <person name="Sadzewicz L."/>
            <person name="Sengamalay N."/>
            <person name="Shetty A.C."/>
            <person name="Su Q."/>
            <person name="Tallon L."/>
            <person name="Fraser C.M."/>
            <person name="Frutos R."/>
            <person name="Molina D.M."/>
            <person name="Krause P.J."/>
            <person name="Ben Mamoun C."/>
        </authorList>
    </citation>
    <scope>NUCLEOTIDE SEQUENCE [LARGE SCALE GENOMIC DNA]</scope>
    <source>
        <strain evidence="3 4">RI</strain>
    </source>
</reference>
<dbReference type="InterPro" id="IPR007518">
    <property type="entry name" value="MINDY"/>
</dbReference>
<organism evidence="3 4">
    <name type="scientific">Babesia microti (strain RI)</name>
    <dbReference type="NCBI Taxonomy" id="1133968"/>
    <lineage>
        <taxon>Eukaryota</taxon>
        <taxon>Sar</taxon>
        <taxon>Alveolata</taxon>
        <taxon>Apicomplexa</taxon>
        <taxon>Aconoidasida</taxon>
        <taxon>Piroplasmida</taxon>
        <taxon>Babesiidae</taxon>
        <taxon>Babesia</taxon>
    </lineage>
</organism>
<dbReference type="GO" id="GO:0071108">
    <property type="term" value="P:protein K48-linked deubiquitination"/>
    <property type="evidence" value="ECO:0007669"/>
    <property type="project" value="TreeGrafter"/>
</dbReference>
<dbReference type="OrthoDB" id="361490at2759"/>
<reference evidence="3 4" key="2">
    <citation type="journal article" date="2013" name="PLoS ONE">
        <title>Whole genome mapping and re-organization of the nuclear and mitochondrial genomes of Babesia microti isolates.</title>
        <authorList>
            <person name="Cornillot E."/>
            <person name="Dassouli A."/>
            <person name="Garg A."/>
            <person name="Pachikara N."/>
            <person name="Randazzo S."/>
            <person name="Depoix D."/>
            <person name="Carcy B."/>
            <person name="Delbecq S."/>
            <person name="Frutos R."/>
            <person name="Silva J.C."/>
            <person name="Sutton R."/>
            <person name="Krause P.J."/>
            <person name="Mamoun C.B."/>
        </authorList>
    </citation>
    <scope>NUCLEOTIDE SEQUENCE [LARGE SCALE GENOMIC DNA]</scope>
    <source>
        <strain evidence="3 4">RI</strain>
    </source>
</reference>
<dbReference type="GO" id="GO:0071944">
    <property type="term" value="C:cell periphery"/>
    <property type="evidence" value="ECO:0007669"/>
    <property type="project" value="TreeGrafter"/>
</dbReference>
<dbReference type="GO" id="GO:0005829">
    <property type="term" value="C:cytosol"/>
    <property type="evidence" value="ECO:0007669"/>
    <property type="project" value="TreeGrafter"/>
</dbReference>
<dbReference type="EMBL" id="FO082871">
    <property type="protein sequence ID" value="SIO73450.1"/>
    <property type="molecule type" value="Genomic_DNA"/>
</dbReference>
<keyword evidence="4" id="KW-1185">Reference proteome</keyword>
<evidence type="ECO:0000256" key="1">
    <source>
        <dbReference type="SAM" id="MobiDB-lite"/>
    </source>
</evidence>
<sequence>MVSFSVKYIEYFGDITPIVLQSDNGPCPFLALINILLLRHMISLPIDIKSVEFDYLCTTVIDILVESHTQLDIDQLKYTMLDMQRGIDVDCGFKNIYDITISSEIDIFKHFGINFVHGWVVSTYDTYYYPILYRFTYNKLMDQLVLYQTQGTTDGSNNESELSSEEVDIVNNFIKNYSSQLTEEGLIQLVTNLQENELAILFYNNHCTVVLKYNKELYCLVTDIGYRENSCVWEKLDNIYNDTSFYDDKFQKYTAEMDDIKLPSGGKGTKKIARSTWLSKVGKNTAKISSKTCNSPRSSGRRRSKCQLM</sequence>
<dbReference type="GO" id="GO:0016807">
    <property type="term" value="F:cysteine-type carboxypeptidase activity"/>
    <property type="evidence" value="ECO:0007669"/>
    <property type="project" value="TreeGrafter"/>
</dbReference>
<dbReference type="AlphaFoldDB" id="A0A1N6LX41"/>
<accession>A0A1N6LX41</accession>
<dbReference type="GO" id="GO:0004843">
    <property type="term" value="F:cysteine-type deubiquitinase activity"/>
    <property type="evidence" value="ECO:0007669"/>
    <property type="project" value="InterPro"/>
</dbReference>
<evidence type="ECO:0000313" key="3">
    <source>
        <dbReference type="EMBL" id="SIO73450.1"/>
    </source>
</evidence>
<feature type="region of interest" description="Disordered" evidence="1">
    <location>
        <begin position="288"/>
        <end position="309"/>
    </location>
</feature>